<proteinExistence type="predicted"/>
<gene>
    <name evidence="1" type="ORF">MML48_9g00009818</name>
</gene>
<dbReference type="Proteomes" id="UP001056778">
    <property type="component" value="Chromosome 9"/>
</dbReference>
<sequence>MHAPTKGAVKGIRREKTTLSSSSDSEKPQDPVHVFCRLKPLKEEDDPSCIKVISPTILSLSSPTEIKAARDDIQYIFKQIFTPRTNQKEIFQHIAYPLLKDLMSGKNGLLFTYGVTGSGKTYTLTGNQNDPGIMPRCIDTLFNTIDKYQTKKFIIKSDKMNGFEILCDSDAAEARNLEYKMSARSLKSEKRGGAEPKQFYVNEGMKIDGVNENNLYAVFVSYIEIYNNTVYDLLDDSNNKVLQSKILREDAQRNMYVNNVLEVEVKSAVEAYELFNVGQKRKRMGHTVLNSESSRSHSIFNIRLVQIVQQLQNSEGNLVIPECNVLKISQLSLVDLAGSERCSRTKNTGLRLKEASNINNSLMTLRTCMEILRDNQLNNANRLVPYRDSRLTLLFKNYFEGEGCVHMMVCINPAGEDYEENQHVMKFAEISRTVKVNKGESRYTPYRKKVISKTAVHTPLSSKVPIVAPLVFTPQIPSVKLDLENFESCDAVVTRLLKILKARKDNMFAFDREVTTREQNFRKQLIEINHENVISKHEIRNMKMILKQAKHRSQNYETKVLNLATDNENLALKADELQNVIRNLKCTIDEKDLKINRNLLEKERTRQKFVIEKEKHNQEVDEHLRRQREELENQMQVKEIKLRKVKEILEKDDIIIEPIKVENEMQTLEMEFETPKTPKTPSHHRNTAISGSRRRSRSAGDVWLEHNAVVPTELGTVFQPSMKKRKSITKLSKASDVLNPKQSKYCLIAQEADTEGVLETKLYKADIVQTCGGGAQIIFNDVERLRQESPTGTPRNT</sequence>
<organism evidence="1 2">
    <name type="scientific">Holotrichia oblita</name>
    <name type="common">Chafer beetle</name>
    <dbReference type="NCBI Taxonomy" id="644536"/>
    <lineage>
        <taxon>Eukaryota</taxon>
        <taxon>Metazoa</taxon>
        <taxon>Ecdysozoa</taxon>
        <taxon>Arthropoda</taxon>
        <taxon>Hexapoda</taxon>
        <taxon>Insecta</taxon>
        <taxon>Pterygota</taxon>
        <taxon>Neoptera</taxon>
        <taxon>Endopterygota</taxon>
        <taxon>Coleoptera</taxon>
        <taxon>Polyphaga</taxon>
        <taxon>Scarabaeiformia</taxon>
        <taxon>Scarabaeidae</taxon>
        <taxon>Melolonthinae</taxon>
        <taxon>Holotrichia</taxon>
    </lineage>
</organism>
<dbReference type="EMBL" id="CM043023">
    <property type="protein sequence ID" value="KAI4454987.1"/>
    <property type="molecule type" value="Genomic_DNA"/>
</dbReference>
<keyword evidence="2" id="KW-1185">Reference proteome</keyword>
<protein>
    <submittedName>
        <fullName evidence="1">Kinesin-related</fullName>
    </submittedName>
</protein>
<accession>A0ACB9SJ05</accession>
<comment type="caution">
    <text evidence="1">The sequence shown here is derived from an EMBL/GenBank/DDBJ whole genome shotgun (WGS) entry which is preliminary data.</text>
</comment>
<reference evidence="1" key="1">
    <citation type="submission" date="2022-04" db="EMBL/GenBank/DDBJ databases">
        <title>Chromosome-scale genome assembly of Holotrichia oblita Faldermann.</title>
        <authorList>
            <person name="Rongchong L."/>
        </authorList>
    </citation>
    <scope>NUCLEOTIDE SEQUENCE</scope>
    <source>
        <strain evidence="1">81SQS9</strain>
    </source>
</reference>
<evidence type="ECO:0000313" key="2">
    <source>
        <dbReference type="Proteomes" id="UP001056778"/>
    </source>
</evidence>
<evidence type="ECO:0000313" key="1">
    <source>
        <dbReference type="EMBL" id="KAI4454987.1"/>
    </source>
</evidence>
<name>A0ACB9SJ05_HOLOL</name>